<organism evidence="1 2">
    <name type="scientific">Allacma fusca</name>
    <dbReference type="NCBI Taxonomy" id="39272"/>
    <lineage>
        <taxon>Eukaryota</taxon>
        <taxon>Metazoa</taxon>
        <taxon>Ecdysozoa</taxon>
        <taxon>Arthropoda</taxon>
        <taxon>Hexapoda</taxon>
        <taxon>Collembola</taxon>
        <taxon>Symphypleona</taxon>
        <taxon>Sminthuridae</taxon>
        <taxon>Allacma</taxon>
    </lineage>
</organism>
<evidence type="ECO:0000313" key="1">
    <source>
        <dbReference type="EMBL" id="CAG7730202.1"/>
    </source>
</evidence>
<dbReference type="EMBL" id="CAJVCH010190521">
    <property type="protein sequence ID" value="CAG7730202.1"/>
    <property type="molecule type" value="Genomic_DNA"/>
</dbReference>
<evidence type="ECO:0000313" key="2">
    <source>
        <dbReference type="Proteomes" id="UP000708208"/>
    </source>
</evidence>
<name>A0A8J2P8L8_9HEXA</name>
<accession>A0A8J2P8L8</accession>
<sequence>SQLSDLLEISF</sequence>
<dbReference type="Proteomes" id="UP000708208">
    <property type="component" value="Unassembled WGS sequence"/>
</dbReference>
<protein>
    <submittedName>
        <fullName evidence="1">Uncharacterized protein</fullName>
    </submittedName>
</protein>
<keyword evidence="2" id="KW-1185">Reference proteome</keyword>
<proteinExistence type="predicted"/>
<comment type="caution">
    <text evidence="1">The sequence shown here is derived from an EMBL/GenBank/DDBJ whole genome shotgun (WGS) entry which is preliminary data.</text>
</comment>
<gene>
    <name evidence="1" type="ORF">AFUS01_LOCUS18864</name>
</gene>
<feature type="non-terminal residue" evidence="1">
    <location>
        <position position="11"/>
    </location>
</feature>
<reference evidence="1" key="1">
    <citation type="submission" date="2021-06" db="EMBL/GenBank/DDBJ databases">
        <authorList>
            <person name="Hodson N. C."/>
            <person name="Mongue J. A."/>
            <person name="Jaron S. K."/>
        </authorList>
    </citation>
    <scope>NUCLEOTIDE SEQUENCE</scope>
</reference>